<feature type="domain" description="HTH tetR-type" evidence="6">
    <location>
        <begin position="34"/>
        <end position="94"/>
    </location>
</feature>
<gene>
    <name evidence="7" type="ORF">DN069_38255</name>
</gene>
<sequence length="252" mass="27262">MTTRATVDETPEAASPAPAAPRARRGPYRRLPVEQRREQLIAVALELFSRHAPEEVSLDDVATAAEASRPLVYRYFPGGKQQLYEAALKSAASELISRFIEPTEGSPTERLAHALDRYLSFVHDHAAGYGALLRGGSAVETQRTTAMVDEVRRAAFRSIVQDLGVSDPGPRLGLLIRSWIAVVEATALTSLDEGDIGEPESLRDWLVDQFVAMFAVTALHDPQSETVLKQLLARQGGIGPGAQLLEGLGGLL</sequence>
<feature type="region of interest" description="Disordered" evidence="5">
    <location>
        <begin position="1"/>
        <end position="31"/>
    </location>
</feature>
<evidence type="ECO:0000256" key="1">
    <source>
        <dbReference type="ARBA" id="ARBA00023015"/>
    </source>
</evidence>
<comment type="caution">
    <text evidence="7">The sequence shown here is derived from an EMBL/GenBank/DDBJ whole genome shotgun (WGS) entry which is preliminary data.</text>
</comment>
<evidence type="ECO:0000313" key="8">
    <source>
        <dbReference type="Proteomes" id="UP000248889"/>
    </source>
</evidence>
<proteinExistence type="predicted"/>
<evidence type="ECO:0000256" key="5">
    <source>
        <dbReference type="SAM" id="MobiDB-lite"/>
    </source>
</evidence>
<dbReference type="GO" id="GO:0000976">
    <property type="term" value="F:transcription cis-regulatory region binding"/>
    <property type="evidence" value="ECO:0007669"/>
    <property type="project" value="TreeGrafter"/>
</dbReference>
<evidence type="ECO:0000256" key="4">
    <source>
        <dbReference type="PROSITE-ProRule" id="PRU00335"/>
    </source>
</evidence>
<dbReference type="RefSeq" id="WP_111507855.1">
    <property type="nucleotide sequence ID" value="NZ_QKYN01000236.1"/>
</dbReference>
<accession>A0A2X0IZK0</accession>
<dbReference type="InterPro" id="IPR009057">
    <property type="entry name" value="Homeodomain-like_sf"/>
</dbReference>
<dbReference type="InterPro" id="IPR054129">
    <property type="entry name" value="DesT_TetR_C"/>
</dbReference>
<dbReference type="Pfam" id="PF21943">
    <property type="entry name" value="TetR_C_46"/>
    <property type="match status" value="1"/>
</dbReference>
<dbReference type="OrthoDB" id="8479950at2"/>
<dbReference type="AlphaFoldDB" id="A0A2X0IZK0"/>
<dbReference type="PANTHER" id="PTHR30055">
    <property type="entry name" value="HTH-TYPE TRANSCRIPTIONAL REGULATOR RUTR"/>
    <property type="match status" value="1"/>
</dbReference>
<dbReference type="EMBL" id="QKYN01000236">
    <property type="protein sequence ID" value="RAG80418.1"/>
    <property type="molecule type" value="Genomic_DNA"/>
</dbReference>
<keyword evidence="2 4" id="KW-0238">DNA-binding</keyword>
<dbReference type="Pfam" id="PF00440">
    <property type="entry name" value="TetR_N"/>
    <property type="match status" value="1"/>
</dbReference>
<dbReference type="GO" id="GO:0003700">
    <property type="term" value="F:DNA-binding transcription factor activity"/>
    <property type="evidence" value="ECO:0007669"/>
    <property type="project" value="TreeGrafter"/>
</dbReference>
<keyword evidence="8" id="KW-1185">Reference proteome</keyword>
<dbReference type="PANTHER" id="PTHR30055:SF174">
    <property type="entry name" value="TRANSCRIPTIONAL REGULATORY PROTEIN (PROBABLY TETR-FAMILY)-RELATED"/>
    <property type="match status" value="1"/>
</dbReference>
<organism evidence="7 8">
    <name type="scientific">Streptacidiphilus pinicola</name>
    <dbReference type="NCBI Taxonomy" id="2219663"/>
    <lineage>
        <taxon>Bacteria</taxon>
        <taxon>Bacillati</taxon>
        <taxon>Actinomycetota</taxon>
        <taxon>Actinomycetes</taxon>
        <taxon>Kitasatosporales</taxon>
        <taxon>Streptomycetaceae</taxon>
        <taxon>Streptacidiphilus</taxon>
    </lineage>
</organism>
<dbReference type="Gene3D" id="1.10.357.10">
    <property type="entry name" value="Tetracycline Repressor, domain 2"/>
    <property type="match status" value="1"/>
</dbReference>
<dbReference type="PROSITE" id="PS50977">
    <property type="entry name" value="HTH_TETR_2"/>
    <property type="match status" value="1"/>
</dbReference>
<dbReference type="Proteomes" id="UP000248889">
    <property type="component" value="Unassembled WGS sequence"/>
</dbReference>
<protein>
    <submittedName>
        <fullName evidence="7">TetR family transcriptional regulator</fullName>
    </submittedName>
</protein>
<evidence type="ECO:0000256" key="3">
    <source>
        <dbReference type="ARBA" id="ARBA00023163"/>
    </source>
</evidence>
<name>A0A2X0IZK0_9ACTN</name>
<evidence type="ECO:0000256" key="2">
    <source>
        <dbReference type="ARBA" id="ARBA00023125"/>
    </source>
</evidence>
<evidence type="ECO:0000259" key="6">
    <source>
        <dbReference type="PROSITE" id="PS50977"/>
    </source>
</evidence>
<feature type="DNA-binding region" description="H-T-H motif" evidence="4">
    <location>
        <begin position="57"/>
        <end position="76"/>
    </location>
</feature>
<feature type="compositionally biased region" description="Low complexity" evidence="5">
    <location>
        <begin position="12"/>
        <end position="21"/>
    </location>
</feature>
<dbReference type="InterPro" id="IPR050109">
    <property type="entry name" value="HTH-type_TetR-like_transc_reg"/>
</dbReference>
<dbReference type="InterPro" id="IPR001647">
    <property type="entry name" value="HTH_TetR"/>
</dbReference>
<evidence type="ECO:0000313" key="7">
    <source>
        <dbReference type="EMBL" id="RAG80418.1"/>
    </source>
</evidence>
<reference evidence="7 8" key="1">
    <citation type="submission" date="2018-06" db="EMBL/GenBank/DDBJ databases">
        <title>Streptacidiphilus pinicola sp. nov., isolated from pine grove soil.</title>
        <authorList>
            <person name="Roh S.G."/>
            <person name="Park S."/>
            <person name="Kim M.-K."/>
            <person name="Yun B.-R."/>
            <person name="Park J."/>
            <person name="Kim M.J."/>
            <person name="Kim Y.S."/>
            <person name="Kim S.B."/>
        </authorList>
    </citation>
    <scope>NUCLEOTIDE SEQUENCE [LARGE SCALE GENOMIC DNA]</scope>
    <source>
        <strain evidence="7 8">MMS16-CNU450</strain>
    </source>
</reference>
<dbReference type="SUPFAM" id="SSF46689">
    <property type="entry name" value="Homeodomain-like"/>
    <property type="match status" value="1"/>
</dbReference>
<keyword evidence="1" id="KW-0805">Transcription regulation</keyword>
<keyword evidence="3" id="KW-0804">Transcription</keyword>